<sequence length="88" mass="9862">MHSFTVILILSVMLDSSHFTFFYVASNLKLMDKHKVIAQYDADAGLMDKFKQYGVYAIEEPSSGKSFTLKGLIGIDAKSLFCLHQVLP</sequence>
<gene>
    <name evidence="2" type="ORF">V6N11_048274</name>
</gene>
<keyword evidence="1" id="KW-0812">Transmembrane</keyword>
<keyword evidence="1" id="KW-0472">Membrane</keyword>
<evidence type="ECO:0000313" key="3">
    <source>
        <dbReference type="Proteomes" id="UP001396334"/>
    </source>
</evidence>
<comment type="caution">
    <text evidence="2">The sequence shown here is derived from an EMBL/GenBank/DDBJ whole genome shotgun (WGS) entry which is preliminary data.</text>
</comment>
<reference evidence="2 3" key="1">
    <citation type="journal article" date="2024" name="G3 (Bethesda)">
        <title>Genome assembly of Hibiscus sabdariffa L. provides insights into metabolisms of medicinal natural products.</title>
        <authorList>
            <person name="Kim T."/>
        </authorList>
    </citation>
    <scope>NUCLEOTIDE SEQUENCE [LARGE SCALE GENOMIC DNA]</scope>
    <source>
        <strain evidence="2">TK-2024</strain>
        <tissue evidence="2">Old leaves</tissue>
    </source>
</reference>
<dbReference type="EMBL" id="JBBPBN010000050">
    <property type="protein sequence ID" value="KAK8992179.1"/>
    <property type="molecule type" value="Genomic_DNA"/>
</dbReference>
<organism evidence="2 3">
    <name type="scientific">Hibiscus sabdariffa</name>
    <name type="common">roselle</name>
    <dbReference type="NCBI Taxonomy" id="183260"/>
    <lineage>
        <taxon>Eukaryota</taxon>
        <taxon>Viridiplantae</taxon>
        <taxon>Streptophyta</taxon>
        <taxon>Embryophyta</taxon>
        <taxon>Tracheophyta</taxon>
        <taxon>Spermatophyta</taxon>
        <taxon>Magnoliopsida</taxon>
        <taxon>eudicotyledons</taxon>
        <taxon>Gunneridae</taxon>
        <taxon>Pentapetalae</taxon>
        <taxon>rosids</taxon>
        <taxon>malvids</taxon>
        <taxon>Malvales</taxon>
        <taxon>Malvaceae</taxon>
        <taxon>Malvoideae</taxon>
        <taxon>Hibiscus</taxon>
    </lineage>
</organism>
<proteinExistence type="predicted"/>
<name>A0ABR2PV80_9ROSI</name>
<keyword evidence="3" id="KW-1185">Reference proteome</keyword>
<evidence type="ECO:0000256" key="1">
    <source>
        <dbReference type="SAM" id="Phobius"/>
    </source>
</evidence>
<protein>
    <submittedName>
        <fullName evidence="2">Uncharacterized protein</fullName>
    </submittedName>
</protein>
<keyword evidence="1" id="KW-1133">Transmembrane helix</keyword>
<accession>A0ABR2PV80</accession>
<dbReference type="Proteomes" id="UP001396334">
    <property type="component" value="Unassembled WGS sequence"/>
</dbReference>
<feature type="transmembrane region" description="Helical" evidence="1">
    <location>
        <begin position="6"/>
        <end position="25"/>
    </location>
</feature>
<evidence type="ECO:0000313" key="2">
    <source>
        <dbReference type="EMBL" id="KAK8992179.1"/>
    </source>
</evidence>